<dbReference type="SUPFAM" id="SSF55021">
    <property type="entry name" value="ACT-like"/>
    <property type="match status" value="2"/>
</dbReference>
<dbReference type="KEGG" id="salk:FBQ74_01820"/>
<name>A0A5B7YCG4_9ALTE</name>
<dbReference type="PANTHER" id="PTHR39199">
    <property type="entry name" value="BLR5128 PROTEIN"/>
    <property type="match status" value="1"/>
</dbReference>
<dbReference type="InterPro" id="IPR045865">
    <property type="entry name" value="ACT-like_dom_sf"/>
</dbReference>
<sequence length="133" mass="14568">MAGETDLSTLLTQLTPEIGGQPYGFCSVSEQRFSQLPVRAVKGFYREAEGITIIVDMQDVKIYGLQAEGPFACITCKVHSSLDAVGMTAAMTDALTRADISANIIAGFYHDHIYVPWDKAQRAHQVLLELTCK</sequence>
<proteinExistence type="predicted"/>
<accession>A0A5B7YCG4</accession>
<organism evidence="3 4">
    <name type="scientific">Salinimonas iocasae</name>
    <dbReference type="NCBI Taxonomy" id="2572577"/>
    <lineage>
        <taxon>Bacteria</taxon>
        <taxon>Pseudomonadati</taxon>
        <taxon>Pseudomonadota</taxon>
        <taxon>Gammaproteobacteria</taxon>
        <taxon>Alteromonadales</taxon>
        <taxon>Alteromonadaceae</taxon>
        <taxon>Alteromonas/Salinimonas group</taxon>
        <taxon>Salinimonas</taxon>
    </lineage>
</organism>
<dbReference type="AlphaFoldDB" id="A0A5B7YCG4"/>
<dbReference type="RefSeq" id="WP_139755050.1">
    <property type="nucleotide sequence ID" value="NZ_CP039852.1"/>
</dbReference>
<dbReference type="InterPro" id="IPR018717">
    <property type="entry name" value="DUF2241"/>
</dbReference>
<keyword evidence="4" id="KW-1185">Reference proteome</keyword>
<evidence type="ECO:0000313" key="3">
    <source>
        <dbReference type="EMBL" id="QCZ92289.1"/>
    </source>
</evidence>
<reference evidence="3 4" key="1">
    <citation type="submission" date="2019-04" db="EMBL/GenBank/DDBJ databases">
        <title>Salinimonas iocasae sp. nov., a halophilic bacterium isolated from the outer tube casing of tubeworms in Okinawa Trough.</title>
        <authorList>
            <person name="Zhang H."/>
            <person name="Wang H."/>
            <person name="Li C."/>
        </authorList>
    </citation>
    <scope>NUCLEOTIDE SEQUENCE [LARGE SCALE GENOMIC DNA]</scope>
    <source>
        <strain evidence="3 4">KX18D6</strain>
    </source>
</reference>
<dbReference type="Pfam" id="PF10000">
    <property type="entry name" value="ACT_3"/>
    <property type="match status" value="1"/>
</dbReference>
<feature type="domain" description="CASTOR ACT" evidence="2">
    <location>
        <begin position="73"/>
        <end position="127"/>
    </location>
</feature>
<evidence type="ECO:0000259" key="2">
    <source>
        <dbReference type="Pfam" id="PF13840"/>
    </source>
</evidence>
<dbReference type="Gene3D" id="3.30.2130.10">
    <property type="entry name" value="VC0802-like"/>
    <property type="match status" value="1"/>
</dbReference>
<dbReference type="PANTHER" id="PTHR39199:SF1">
    <property type="entry name" value="BLR5128 PROTEIN"/>
    <property type="match status" value="1"/>
</dbReference>
<gene>
    <name evidence="3" type="ORF">FBQ74_01820</name>
</gene>
<evidence type="ECO:0000259" key="1">
    <source>
        <dbReference type="Pfam" id="PF10000"/>
    </source>
</evidence>
<dbReference type="Proteomes" id="UP000304912">
    <property type="component" value="Chromosome"/>
</dbReference>
<dbReference type="OrthoDB" id="517867at2"/>
<dbReference type="InterPro" id="IPR027795">
    <property type="entry name" value="CASTOR_ACT_dom"/>
</dbReference>
<dbReference type="EMBL" id="CP039852">
    <property type="protein sequence ID" value="QCZ92289.1"/>
    <property type="molecule type" value="Genomic_DNA"/>
</dbReference>
<evidence type="ECO:0000313" key="4">
    <source>
        <dbReference type="Proteomes" id="UP000304912"/>
    </source>
</evidence>
<feature type="domain" description="DUF2241" evidence="1">
    <location>
        <begin position="2"/>
        <end position="71"/>
    </location>
</feature>
<dbReference type="Pfam" id="PF13840">
    <property type="entry name" value="ACT_7"/>
    <property type="match status" value="1"/>
</dbReference>
<protein>
    <submittedName>
        <fullName evidence="3">ACT domain-containing protein</fullName>
    </submittedName>
</protein>